<sequence>MHRYSRIDSIASTATTVSDQEILEYPALVEYYLSILPRVLLTSDLGTWKHRYQLRFLCITANGSPLALFTTSDWACRIRWVDGKLRHPSLLKARCPWRNGLPRIRSPCTVRATIRNKWQYKICRKAIIRWDAELGTLLVDYKKLLADYEAQEKSNRNRRRVASTVKKYHQLEGKVLTNETGENWANWGDWDIFPASADVAQVCRLEGRDFEEGLGKMPGRSKKYRLRRCLKDMTKAVKRMVLK</sequence>
<gene>
    <name evidence="1" type="ORF">BU25DRAFT_189882</name>
</gene>
<organism evidence="1 2">
    <name type="scientific">Macroventuria anomochaeta</name>
    <dbReference type="NCBI Taxonomy" id="301207"/>
    <lineage>
        <taxon>Eukaryota</taxon>
        <taxon>Fungi</taxon>
        <taxon>Dikarya</taxon>
        <taxon>Ascomycota</taxon>
        <taxon>Pezizomycotina</taxon>
        <taxon>Dothideomycetes</taxon>
        <taxon>Pleosporomycetidae</taxon>
        <taxon>Pleosporales</taxon>
        <taxon>Pleosporineae</taxon>
        <taxon>Didymellaceae</taxon>
        <taxon>Macroventuria</taxon>
    </lineage>
</organism>
<proteinExistence type="predicted"/>
<evidence type="ECO:0000313" key="1">
    <source>
        <dbReference type="EMBL" id="KAF2631503.1"/>
    </source>
</evidence>
<evidence type="ECO:0000313" key="2">
    <source>
        <dbReference type="Proteomes" id="UP000799754"/>
    </source>
</evidence>
<reference evidence="1" key="1">
    <citation type="journal article" date="2020" name="Stud. Mycol.">
        <title>101 Dothideomycetes genomes: a test case for predicting lifestyles and emergence of pathogens.</title>
        <authorList>
            <person name="Haridas S."/>
            <person name="Albert R."/>
            <person name="Binder M."/>
            <person name="Bloem J."/>
            <person name="Labutti K."/>
            <person name="Salamov A."/>
            <person name="Andreopoulos B."/>
            <person name="Baker S."/>
            <person name="Barry K."/>
            <person name="Bills G."/>
            <person name="Bluhm B."/>
            <person name="Cannon C."/>
            <person name="Castanera R."/>
            <person name="Culley D."/>
            <person name="Daum C."/>
            <person name="Ezra D."/>
            <person name="Gonzalez J."/>
            <person name="Henrissat B."/>
            <person name="Kuo A."/>
            <person name="Liang C."/>
            <person name="Lipzen A."/>
            <person name="Lutzoni F."/>
            <person name="Magnuson J."/>
            <person name="Mondo S."/>
            <person name="Nolan M."/>
            <person name="Ohm R."/>
            <person name="Pangilinan J."/>
            <person name="Park H.-J."/>
            <person name="Ramirez L."/>
            <person name="Alfaro M."/>
            <person name="Sun H."/>
            <person name="Tritt A."/>
            <person name="Yoshinaga Y."/>
            <person name="Zwiers L.-H."/>
            <person name="Turgeon B."/>
            <person name="Goodwin S."/>
            <person name="Spatafora J."/>
            <person name="Crous P."/>
            <person name="Grigoriev I."/>
        </authorList>
    </citation>
    <scope>NUCLEOTIDE SEQUENCE</scope>
    <source>
        <strain evidence="1">CBS 525.71</strain>
    </source>
</reference>
<dbReference type="Proteomes" id="UP000799754">
    <property type="component" value="Unassembled WGS sequence"/>
</dbReference>
<dbReference type="EMBL" id="MU006704">
    <property type="protein sequence ID" value="KAF2631503.1"/>
    <property type="molecule type" value="Genomic_DNA"/>
</dbReference>
<accession>A0ACB6SBW9</accession>
<name>A0ACB6SBW9_9PLEO</name>
<comment type="caution">
    <text evidence="1">The sequence shown here is derived from an EMBL/GenBank/DDBJ whole genome shotgun (WGS) entry which is preliminary data.</text>
</comment>
<protein>
    <submittedName>
        <fullName evidence="1">Uncharacterized protein</fullName>
    </submittedName>
</protein>
<keyword evidence="2" id="KW-1185">Reference proteome</keyword>